<keyword evidence="2 5" id="KW-0378">Hydrolase</keyword>
<keyword evidence="4 5" id="KW-0067">ATP-binding</keyword>
<dbReference type="Proteomes" id="UP000232003">
    <property type="component" value="Chromosome"/>
</dbReference>
<accession>A0A2K8SJ95</accession>
<dbReference type="GO" id="GO:0005524">
    <property type="term" value="F:ATP binding"/>
    <property type="evidence" value="ECO:0007669"/>
    <property type="project" value="UniProtKB-UniRule"/>
</dbReference>
<name>A0A2K8SJ95_9NOSO</name>
<evidence type="ECO:0000256" key="3">
    <source>
        <dbReference type="ARBA" id="ARBA00022806"/>
    </source>
</evidence>
<evidence type="ECO:0000256" key="5">
    <source>
        <dbReference type="PROSITE-ProRule" id="PRU00560"/>
    </source>
</evidence>
<protein>
    <submittedName>
        <fullName evidence="7">Superfamily I DNA or RNA helicase</fullName>
    </submittedName>
</protein>
<dbReference type="GO" id="GO:0003677">
    <property type="term" value="F:DNA binding"/>
    <property type="evidence" value="ECO:0007669"/>
    <property type="project" value="InterPro"/>
</dbReference>
<feature type="domain" description="UvrD-like helicase ATP-binding" evidence="6">
    <location>
        <begin position="248"/>
        <end position="523"/>
    </location>
</feature>
<dbReference type="PROSITE" id="PS51198">
    <property type="entry name" value="UVRD_HELICASE_ATP_BIND"/>
    <property type="match status" value="1"/>
</dbReference>
<evidence type="ECO:0000259" key="6">
    <source>
        <dbReference type="PROSITE" id="PS51198"/>
    </source>
</evidence>
<evidence type="ECO:0000256" key="1">
    <source>
        <dbReference type="ARBA" id="ARBA00022741"/>
    </source>
</evidence>
<evidence type="ECO:0000313" key="7">
    <source>
        <dbReference type="EMBL" id="AUB34895.1"/>
    </source>
</evidence>
<dbReference type="PANTHER" id="PTHR11070">
    <property type="entry name" value="UVRD / RECB / PCRA DNA HELICASE FAMILY MEMBER"/>
    <property type="match status" value="1"/>
</dbReference>
<keyword evidence="8" id="KW-1185">Reference proteome</keyword>
<dbReference type="GO" id="GO:0000725">
    <property type="term" value="P:recombinational repair"/>
    <property type="evidence" value="ECO:0007669"/>
    <property type="project" value="TreeGrafter"/>
</dbReference>
<evidence type="ECO:0000313" key="8">
    <source>
        <dbReference type="Proteomes" id="UP000232003"/>
    </source>
</evidence>
<dbReference type="PANTHER" id="PTHR11070:SF45">
    <property type="entry name" value="DNA 3'-5' HELICASE"/>
    <property type="match status" value="1"/>
</dbReference>
<feature type="binding site" evidence="5">
    <location>
        <begin position="269"/>
        <end position="276"/>
    </location>
    <ligand>
        <name>ATP</name>
        <dbReference type="ChEBI" id="CHEBI:30616"/>
    </ligand>
</feature>
<sequence length="691" mass="77520">MAHLMMHAQVLKHFHKLPKKVQKKVPELIEKFQINPWDTAIGLHGLKESMLDHKVRGADLPDGYRAIVIAPEQGDTFLLVHIDSHDRAYAWAKNKRFEVHSSTGAFQIFDVQETTEALQDAVIPTPTVDDYPLQNLANDYLFHAGVPHLLIPAVRQVKSDQELEVLSEYLPPECYEVLVGLVAGLSLDEALAQALGTDVEDEQPVTIVGPGDFSQLTQRPNRDLVVVEGEETLKAMLEGGSLEEWRIFLHPQQRKIVEWQTNGSMSITGAAGTGKTVALMHRAVYLAKHLNNPKERILLTTFTTNLSVTIKSYLRRLDPIAAEHIEVTNLNQLARTICSRSGWKGRIASPEELNDLWDEVWADPSIVNLPMSKAELQKEFELVIDANGVDSEEGYLTTVRTGRPRMGRKERREAWPIFQAFRRLLLKQNLLTFEGAIHQARFAVEQGNFPPFRHVLADEVQDFSLEALKLIAALSQVNQGFSDPLCVAGDGHQRIYRGKVPLNLAGIYVKGRSRQLKVNYRTSEQIRLFAQSILEGTVIDDLDLGQTTIVGDRSVFTGPKPEIVQCADEKEEAKRIASWAKELIQDGFASYEICLTPYKPAIRTALEAEGIPTFELKPREEDPGPEEPGVRLGTMKRIKGLEFRAIAMGCSNESDAMNNFAKAELLERCERYVAATRARERLLVCILLPLP</sequence>
<reference evidence="7 8" key="1">
    <citation type="submission" date="2017-11" db="EMBL/GenBank/DDBJ databases">
        <title>Complete genome of a free-living desiccation-tolerant cyanobacterium and its photosynthetic adaptation to extreme terrestrial habitat.</title>
        <authorList>
            <person name="Shang J."/>
        </authorList>
    </citation>
    <scope>NUCLEOTIDE SEQUENCE [LARGE SCALE GENOMIC DNA]</scope>
    <source>
        <strain evidence="7 8">CCNUN1</strain>
    </source>
</reference>
<gene>
    <name evidence="7" type="ORF">COO91_00735</name>
</gene>
<dbReference type="InterPro" id="IPR027417">
    <property type="entry name" value="P-loop_NTPase"/>
</dbReference>
<dbReference type="EMBL" id="CP024785">
    <property type="protein sequence ID" value="AUB34895.1"/>
    <property type="molecule type" value="Genomic_DNA"/>
</dbReference>
<keyword evidence="1 5" id="KW-0547">Nucleotide-binding</keyword>
<proteinExistence type="predicted"/>
<evidence type="ECO:0000256" key="2">
    <source>
        <dbReference type="ARBA" id="ARBA00022801"/>
    </source>
</evidence>
<dbReference type="RefSeq" id="WP_100897362.1">
    <property type="nucleotide sequence ID" value="NZ_CAWNNC010000001.1"/>
</dbReference>
<dbReference type="InterPro" id="IPR000212">
    <property type="entry name" value="DNA_helicase_UvrD/REP"/>
</dbReference>
<dbReference type="InterPro" id="IPR014016">
    <property type="entry name" value="UvrD-like_ATP-bd"/>
</dbReference>
<dbReference type="AlphaFoldDB" id="A0A2K8SJ95"/>
<dbReference type="GO" id="GO:0016787">
    <property type="term" value="F:hydrolase activity"/>
    <property type="evidence" value="ECO:0007669"/>
    <property type="project" value="UniProtKB-UniRule"/>
</dbReference>
<dbReference type="KEGG" id="nfl:COO91_00735"/>
<keyword evidence="3 5" id="KW-0347">Helicase</keyword>
<dbReference type="Gene3D" id="3.40.50.300">
    <property type="entry name" value="P-loop containing nucleotide triphosphate hydrolases"/>
    <property type="match status" value="2"/>
</dbReference>
<dbReference type="SUPFAM" id="SSF52540">
    <property type="entry name" value="P-loop containing nucleoside triphosphate hydrolases"/>
    <property type="match status" value="1"/>
</dbReference>
<dbReference type="GO" id="GO:0005829">
    <property type="term" value="C:cytosol"/>
    <property type="evidence" value="ECO:0007669"/>
    <property type="project" value="TreeGrafter"/>
</dbReference>
<dbReference type="Pfam" id="PF00580">
    <property type="entry name" value="UvrD-helicase"/>
    <property type="match status" value="1"/>
</dbReference>
<evidence type="ECO:0000256" key="4">
    <source>
        <dbReference type="ARBA" id="ARBA00022840"/>
    </source>
</evidence>
<dbReference type="OrthoDB" id="9787585at2"/>
<organism evidence="7 8">
    <name type="scientific">Nostoc flagelliforme CCNUN1</name>
    <dbReference type="NCBI Taxonomy" id="2038116"/>
    <lineage>
        <taxon>Bacteria</taxon>
        <taxon>Bacillati</taxon>
        <taxon>Cyanobacteriota</taxon>
        <taxon>Cyanophyceae</taxon>
        <taxon>Nostocales</taxon>
        <taxon>Nostocaceae</taxon>
        <taxon>Nostoc</taxon>
    </lineage>
</organism>
<dbReference type="GO" id="GO:0043138">
    <property type="term" value="F:3'-5' DNA helicase activity"/>
    <property type="evidence" value="ECO:0007669"/>
    <property type="project" value="TreeGrafter"/>
</dbReference>